<feature type="compositionally biased region" description="Acidic residues" evidence="1">
    <location>
        <begin position="36"/>
        <end position="46"/>
    </location>
</feature>
<feature type="region of interest" description="Disordered" evidence="1">
    <location>
        <begin position="98"/>
        <end position="156"/>
    </location>
</feature>
<keyword evidence="3" id="KW-1185">Reference proteome</keyword>
<dbReference type="Proteomes" id="UP001642484">
    <property type="component" value="Unassembled WGS sequence"/>
</dbReference>
<feature type="compositionally biased region" description="Basic and acidic residues" evidence="1">
    <location>
        <begin position="225"/>
        <end position="242"/>
    </location>
</feature>
<evidence type="ECO:0000313" key="3">
    <source>
        <dbReference type="Proteomes" id="UP001642484"/>
    </source>
</evidence>
<accession>A0ABP0Q462</accession>
<protein>
    <submittedName>
        <fullName evidence="2">Uncharacterized protein</fullName>
    </submittedName>
</protein>
<feature type="region of interest" description="Disordered" evidence="1">
    <location>
        <begin position="1"/>
        <end position="66"/>
    </location>
</feature>
<gene>
    <name evidence="2" type="ORF">CCMP2556_LOCUS40217</name>
</gene>
<comment type="caution">
    <text evidence="2">The sequence shown here is derived from an EMBL/GenBank/DDBJ whole genome shotgun (WGS) entry which is preliminary data.</text>
</comment>
<evidence type="ECO:0000313" key="2">
    <source>
        <dbReference type="EMBL" id="CAK9082298.1"/>
    </source>
</evidence>
<evidence type="ECO:0000256" key="1">
    <source>
        <dbReference type="SAM" id="MobiDB-lite"/>
    </source>
</evidence>
<reference evidence="2 3" key="1">
    <citation type="submission" date="2024-02" db="EMBL/GenBank/DDBJ databases">
        <authorList>
            <person name="Chen Y."/>
            <person name="Shah S."/>
            <person name="Dougan E. K."/>
            <person name="Thang M."/>
            <person name="Chan C."/>
        </authorList>
    </citation>
    <scope>NUCLEOTIDE SEQUENCE [LARGE SCALE GENOMIC DNA]</scope>
</reference>
<proteinExistence type="predicted"/>
<feature type="compositionally biased region" description="Polar residues" evidence="1">
    <location>
        <begin position="53"/>
        <end position="64"/>
    </location>
</feature>
<sequence length="314" mass="35225">MDAPESPSGGTRAAEVDTEIEDNGMANASEHLDQFAGDEIDEELDPPADHRNSLSPRDTPSSVADYSVPVKNKEVWKQFGCETEAGRMLRKLYKGVGPKEAASKVTYPQLPSPSKRWEPAPRAKPAPKAFVRVPRSAIPRRDMDDPSQWPAPPIPCRRPAKEILAELEAEQARRLRTVPDLPKGRNQDLEKQGLQERFRYCGAKMLPKGSMGYVEPGELPSGEEEGGRRREDRKRFDENGFNAEQREMFEDLVVGVQRKQARIAQIDEEGIDQRPSKARTALNKEALELRNAIERDLKDMQQLMTIGEGQLVSS</sequence>
<organism evidence="2 3">
    <name type="scientific">Durusdinium trenchii</name>
    <dbReference type="NCBI Taxonomy" id="1381693"/>
    <lineage>
        <taxon>Eukaryota</taxon>
        <taxon>Sar</taxon>
        <taxon>Alveolata</taxon>
        <taxon>Dinophyceae</taxon>
        <taxon>Suessiales</taxon>
        <taxon>Symbiodiniaceae</taxon>
        <taxon>Durusdinium</taxon>
    </lineage>
</organism>
<dbReference type="EMBL" id="CAXAMN010023918">
    <property type="protein sequence ID" value="CAK9082298.1"/>
    <property type="molecule type" value="Genomic_DNA"/>
</dbReference>
<name>A0ABP0Q462_9DINO</name>
<feature type="region of interest" description="Disordered" evidence="1">
    <location>
        <begin position="209"/>
        <end position="242"/>
    </location>
</feature>